<dbReference type="Proteomes" id="UP000297245">
    <property type="component" value="Unassembled WGS sequence"/>
</dbReference>
<keyword evidence="3" id="KW-1185">Reference proteome</keyword>
<accession>A0A4S8L2R2</accession>
<feature type="region of interest" description="Disordered" evidence="1">
    <location>
        <begin position="144"/>
        <end position="171"/>
    </location>
</feature>
<dbReference type="AlphaFoldDB" id="A0A4S8L2R2"/>
<evidence type="ECO:0000313" key="2">
    <source>
        <dbReference type="EMBL" id="THU82690.1"/>
    </source>
</evidence>
<protein>
    <submittedName>
        <fullName evidence="2">Uncharacterized protein</fullName>
    </submittedName>
</protein>
<gene>
    <name evidence="2" type="ORF">K435DRAFT_808089</name>
</gene>
<reference evidence="2 3" key="1">
    <citation type="journal article" date="2019" name="Nat. Ecol. Evol.">
        <title>Megaphylogeny resolves global patterns of mushroom evolution.</title>
        <authorList>
            <person name="Varga T."/>
            <person name="Krizsan K."/>
            <person name="Foldi C."/>
            <person name="Dima B."/>
            <person name="Sanchez-Garcia M."/>
            <person name="Sanchez-Ramirez S."/>
            <person name="Szollosi G.J."/>
            <person name="Szarkandi J.G."/>
            <person name="Papp V."/>
            <person name="Albert L."/>
            <person name="Andreopoulos W."/>
            <person name="Angelini C."/>
            <person name="Antonin V."/>
            <person name="Barry K.W."/>
            <person name="Bougher N.L."/>
            <person name="Buchanan P."/>
            <person name="Buyck B."/>
            <person name="Bense V."/>
            <person name="Catcheside P."/>
            <person name="Chovatia M."/>
            <person name="Cooper J."/>
            <person name="Damon W."/>
            <person name="Desjardin D."/>
            <person name="Finy P."/>
            <person name="Geml J."/>
            <person name="Haridas S."/>
            <person name="Hughes K."/>
            <person name="Justo A."/>
            <person name="Karasinski D."/>
            <person name="Kautmanova I."/>
            <person name="Kiss B."/>
            <person name="Kocsube S."/>
            <person name="Kotiranta H."/>
            <person name="LaButti K.M."/>
            <person name="Lechner B.E."/>
            <person name="Liimatainen K."/>
            <person name="Lipzen A."/>
            <person name="Lukacs Z."/>
            <person name="Mihaltcheva S."/>
            <person name="Morgado L.N."/>
            <person name="Niskanen T."/>
            <person name="Noordeloos M.E."/>
            <person name="Ohm R.A."/>
            <person name="Ortiz-Santana B."/>
            <person name="Ovrebo C."/>
            <person name="Racz N."/>
            <person name="Riley R."/>
            <person name="Savchenko A."/>
            <person name="Shiryaev A."/>
            <person name="Soop K."/>
            <person name="Spirin V."/>
            <person name="Szebenyi C."/>
            <person name="Tomsovsky M."/>
            <person name="Tulloss R.E."/>
            <person name="Uehling J."/>
            <person name="Grigoriev I.V."/>
            <person name="Vagvolgyi C."/>
            <person name="Papp T."/>
            <person name="Martin F.M."/>
            <person name="Miettinen O."/>
            <person name="Hibbett D.S."/>
            <person name="Nagy L.G."/>
        </authorList>
    </citation>
    <scope>NUCLEOTIDE SEQUENCE [LARGE SCALE GENOMIC DNA]</scope>
    <source>
        <strain evidence="2 3">CBS 962.96</strain>
    </source>
</reference>
<organism evidence="2 3">
    <name type="scientific">Dendrothele bispora (strain CBS 962.96)</name>
    <dbReference type="NCBI Taxonomy" id="1314807"/>
    <lineage>
        <taxon>Eukaryota</taxon>
        <taxon>Fungi</taxon>
        <taxon>Dikarya</taxon>
        <taxon>Basidiomycota</taxon>
        <taxon>Agaricomycotina</taxon>
        <taxon>Agaricomycetes</taxon>
        <taxon>Agaricomycetidae</taxon>
        <taxon>Agaricales</taxon>
        <taxon>Agaricales incertae sedis</taxon>
        <taxon>Dendrothele</taxon>
    </lineage>
</organism>
<proteinExistence type="predicted"/>
<feature type="compositionally biased region" description="Low complexity" evidence="1">
    <location>
        <begin position="149"/>
        <end position="166"/>
    </location>
</feature>
<dbReference type="EMBL" id="ML179714">
    <property type="protein sequence ID" value="THU82690.1"/>
    <property type="molecule type" value="Genomic_DNA"/>
</dbReference>
<name>A0A4S8L2R2_DENBC</name>
<evidence type="ECO:0000313" key="3">
    <source>
        <dbReference type="Proteomes" id="UP000297245"/>
    </source>
</evidence>
<sequence>MQRVVNLFSVSCSKYLIELKHKPWEVKRKISYSKYIITLKRKPWEVKRKSETQDARVKRKIHLPGKEVHRSIENQAVRAEGVTEDIPPKTEQFAAFHSSIAPKNSATPSPAPAHTTTRTPADMMQFVAPMVGAFAAVSQLSHPTVLQTPSPQRQSQRPRSPEIPSSDGFDEMALNPYPTISDFLSTLDFMEPERNLSLYTDIFKQLHFFHIDELLKLDQNVLTGAHIGMTLGNALFLLEKAQKKVNVVNKEQKRLKRKRHNEDFIW</sequence>
<evidence type="ECO:0000256" key="1">
    <source>
        <dbReference type="SAM" id="MobiDB-lite"/>
    </source>
</evidence>
<dbReference type="OrthoDB" id="2994402at2759"/>